<feature type="region of interest" description="Disordered" evidence="1">
    <location>
        <begin position="1"/>
        <end position="91"/>
    </location>
</feature>
<dbReference type="Proteomes" id="UP000234382">
    <property type="component" value="Unassembled WGS sequence"/>
</dbReference>
<keyword evidence="3" id="KW-1185">Reference proteome</keyword>
<feature type="compositionally biased region" description="Polar residues" evidence="1">
    <location>
        <begin position="52"/>
        <end position="63"/>
    </location>
</feature>
<reference evidence="3" key="1">
    <citation type="submission" date="2017-03" db="EMBL/GenBank/DDBJ databases">
        <authorList>
            <person name="Monnet C."/>
        </authorList>
    </citation>
    <scope>NUCLEOTIDE SEQUENCE [LARGE SCALE GENOMIC DNA]</scope>
    <source>
        <strain evidence="3">ATCC 49514</strain>
    </source>
</reference>
<feature type="compositionally biased region" description="Basic and acidic residues" evidence="1">
    <location>
        <begin position="64"/>
        <end position="81"/>
    </location>
</feature>
<sequence length="243" mass="26340">MAICGAITKKGTPCKNDASSCPHHRGRAASPVPSAELVDAVVPPVVERSRTSSRLNRRATTGGSDEKRPTSVKDSWEGDPRRQKRVSRNKEVLSSKARDAISSAVVTLILDPDSRYRLVADQLLEQLPWYHRLTRSHRLCTVLNDTCKAISPATYANYLGANVASLLSDSGMPKLLAETIGKSTAFVAVRTINAPSYDQLIAGLRLLIVLVCPNLDVCPAQKEVCTTLVAPGIEEVLKKRTAN</sequence>
<evidence type="ECO:0000313" key="2">
    <source>
        <dbReference type="EMBL" id="SMY00474.1"/>
    </source>
</evidence>
<dbReference type="AlphaFoldDB" id="A0A2H1KLN1"/>
<organism evidence="2 3">
    <name type="scientific">Brevibacterium iodinum ATCC 49514</name>
    <dbReference type="NCBI Taxonomy" id="1255616"/>
    <lineage>
        <taxon>Bacteria</taxon>
        <taxon>Bacillati</taxon>
        <taxon>Actinomycetota</taxon>
        <taxon>Actinomycetes</taxon>
        <taxon>Micrococcales</taxon>
        <taxon>Brevibacteriaceae</taxon>
        <taxon>Brevibacterium</taxon>
    </lineage>
</organism>
<accession>A0A2H1KLN1</accession>
<evidence type="ECO:0000256" key="1">
    <source>
        <dbReference type="SAM" id="MobiDB-lite"/>
    </source>
</evidence>
<dbReference type="EMBL" id="FXYX01000040">
    <property type="protein sequence ID" value="SMY00474.1"/>
    <property type="molecule type" value="Genomic_DNA"/>
</dbReference>
<evidence type="ECO:0000313" key="3">
    <source>
        <dbReference type="Proteomes" id="UP000234382"/>
    </source>
</evidence>
<protein>
    <submittedName>
        <fullName evidence="2">Uncharacterized protein</fullName>
    </submittedName>
</protein>
<gene>
    <name evidence="2" type="ORF">BI49514_03148</name>
</gene>
<proteinExistence type="predicted"/>
<name>A0A2H1KLN1_9MICO</name>